<feature type="compositionally biased region" description="Basic and acidic residues" evidence="7">
    <location>
        <begin position="689"/>
        <end position="721"/>
    </location>
</feature>
<gene>
    <name evidence="10" type="ORF">HYH02_005999</name>
</gene>
<evidence type="ECO:0000313" key="11">
    <source>
        <dbReference type="Proteomes" id="UP000613740"/>
    </source>
</evidence>
<feature type="compositionally biased region" description="Low complexity" evidence="7">
    <location>
        <begin position="743"/>
        <end position="754"/>
    </location>
</feature>
<dbReference type="GO" id="GO:0003677">
    <property type="term" value="F:DNA binding"/>
    <property type="evidence" value="ECO:0007669"/>
    <property type="project" value="UniProtKB-KW"/>
</dbReference>
<feature type="compositionally biased region" description="Low complexity" evidence="7">
    <location>
        <begin position="1304"/>
        <end position="1316"/>
    </location>
</feature>
<evidence type="ECO:0000256" key="1">
    <source>
        <dbReference type="ARBA" id="ARBA00004123"/>
    </source>
</evidence>
<feature type="region of interest" description="Disordered" evidence="7">
    <location>
        <begin position="1"/>
        <end position="61"/>
    </location>
</feature>
<feature type="compositionally biased region" description="Basic and acidic residues" evidence="7">
    <location>
        <begin position="763"/>
        <end position="773"/>
    </location>
</feature>
<keyword evidence="2" id="KW-0677">Repeat</keyword>
<dbReference type="PANTHER" id="PTHR47997:SF75">
    <property type="entry name" value="MYB DOMAIN PROTEIN 55"/>
    <property type="match status" value="1"/>
</dbReference>
<evidence type="ECO:0000256" key="3">
    <source>
        <dbReference type="ARBA" id="ARBA00023015"/>
    </source>
</evidence>
<feature type="region of interest" description="Disordered" evidence="7">
    <location>
        <begin position="1349"/>
        <end position="1370"/>
    </location>
</feature>
<accession>A0A835WL46</accession>
<feature type="region of interest" description="Disordered" evidence="7">
    <location>
        <begin position="455"/>
        <end position="491"/>
    </location>
</feature>
<organism evidence="10 11">
    <name type="scientific">Chlamydomonas schloesseri</name>
    <dbReference type="NCBI Taxonomy" id="2026947"/>
    <lineage>
        <taxon>Eukaryota</taxon>
        <taxon>Viridiplantae</taxon>
        <taxon>Chlorophyta</taxon>
        <taxon>core chlorophytes</taxon>
        <taxon>Chlorophyceae</taxon>
        <taxon>CS clade</taxon>
        <taxon>Chlamydomonadales</taxon>
        <taxon>Chlamydomonadaceae</taxon>
        <taxon>Chlamydomonas</taxon>
    </lineage>
</organism>
<evidence type="ECO:0000256" key="7">
    <source>
        <dbReference type="SAM" id="MobiDB-lite"/>
    </source>
</evidence>
<evidence type="ECO:0000256" key="4">
    <source>
        <dbReference type="ARBA" id="ARBA00023125"/>
    </source>
</evidence>
<keyword evidence="4" id="KW-0238">DNA-binding</keyword>
<protein>
    <submittedName>
        <fullName evidence="10">Uncharacterized protein</fullName>
    </submittedName>
</protein>
<feature type="domain" description="HTH myb-type" evidence="9">
    <location>
        <begin position="61"/>
        <end position="109"/>
    </location>
</feature>
<name>A0A835WL46_9CHLO</name>
<dbReference type="EMBL" id="JAEHOD010000015">
    <property type="protein sequence ID" value="KAG2449254.1"/>
    <property type="molecule type" value="Genomic_DNA"/>
</dbReference>
<feature type="compositionally biased region" description="Basic and acidic residues" evidence="7">
    <location>
        <begin position="260"/>
        <end position="269"/>
    </location>
</feature>
<dbReference type="Pfam" id="PF00249">
    <property type="entry name" value="Myb_DNA-binding"/>
    <property type="match status" value="2"/>
</dbReference>
<dbReference type="InterPro" id="IPR001005">
    <property type="entry name" value="SANT/Myb"/>
</dbReference>
<dbReference type="PROSITE" id="PS51294">
    <property type="entry name" value="HTH_MYB"/>
    <property type="match status" value="2"/>
</dbReference>
<feature type="region of interest" description="Disordered" evidence="7">
    <location>
        <begin position="826"/>
        <end position="877"/>
    </location>
</feature>
<feature type="compositionally biased region" description="Low complexity" evidence="7">
    <location>
        <begin position="611"/>
        <end position="624"/>
    </location>
</feature>
<feature type="compositionally biased region" description="Basic residues" evidence="7">
    <location>
        <begin position="1288"/>
        <end position="1299"/>
    </location>
</feature>
<comment type="subcellular location">
    <subcellularLocation>
        <location evidence="1">Nucleus</location>
    </subcellularLocation>
</comment>
<comment type="caution">
    <text evidence="10">The sequence shown here is derived from an EMBL/GenBank/DDBJ whole genome shotgun (WGS) entry which is preliminary data.</text>
</comment>
<evidence type="ECO:0000313" key="10">
    <source>
        <dbReference type="EMBL" id="KAG2449254.1"/>
    </source>
</evidence>
<keyword evidence="5" id="KW-0804">Transcription</keyword>
<feature type="region of interest" description="Disordered" evidence="7">
    <location>
        <begin position="237"/>
        <end position="334"/>
    </location>
</feature>
<evidence type="ECO:0000256" key="6">
    <source>
        <dbReference type="ARBA" id="ARBA00023242"/>
    </source>
</evidence>
<feature type="compositionally biased region" description="Low complexity" evidence="7">
    <location>
        <begin position="270"/>
        <end position="302"/>
    </location>
</feature>
<feature type="domain" description="Myb-like" evidence="8">
    <location>
        <begin position="106"/>
        <end position="156"/>
    </location>
</feature>
<evidence type="ECO:0000256" key="5">
    <source>
        <dbReference type="ARBA" id="ARBA00023163"/>
    </source>
</evidence>
<feature type="region of interest" description="Disordered" evidence="7">
    <location>
        <begin position="1261"/>
        <end position="1317"/>
    </location>
</feature>
<feature type="compositionally biased region" description="Pro residues" evidence="7">
    <location>
        <begin position="564"/>
        <end position="576"/>
    </location>
</feature>
<dbReference type="InterPro" id="IPR009057">
    <property type="entry name" value="Homeodomain-like_sf"/>
</dbReference>
<feature type="domain" description="Myb-like" evidence="8">
    <location>
        <begin position="62"/>
        <end position="105"/>
    </location>
</feature>
<dbReference type="InterPro" id="IPR051953">
    <property type="entry name" value="Plant_SW-associated_TFs"/>
</dbReference>
<dbReference type="Proteomes" id="UP000613740">
    <property type="component" value="Unassembled WGS sequence"/>
</dbReference>
<dbReference type="Gene3D" id="1.10.10.60">
    <property type="entry name" value="Homeodomain-like"/>
    <property type="match status" value="2"/>
</dbReference>
<keyword evidence="3" id="KW-0805">Transcription regulation</keyword>
<evidence type="ECO:0000259" key="8">
    <source>
        <dbReference type="PROSITE" id="PS50090"/>
    </source>
</evidence>
<dbReference type="OrthoDB" id="2143914at2759"/>
<dbReference type="PANTHER" id="PTHR47997">
    <property type="entry name" value="MYB DOMAIN PROTEIN 55"/>
    <property type="match status" value="1"/>
</dbReference>
<evidence type="ECO:0000259" key="9">
    <source>
        <dbReference type="PROSITE" id="PS51294"/>
    </source>
</evidence>
<feature type="domain" description="HTH myb-type" evidence="9">
    <location>
        <begin position="112"/>
        <end position="160"/>
    </location>
</feature>
<feature type="compositionally biased region" description="Low complexity" evidence="7">
    <location>
        <begin position="323"/>
        <end position="334"/>
    </location>
</feature>
<dbReference type="SUPFAM" id="SSF46689">
    <property type="entry name" value="Homeodomain-like"/>
    <property type="match status" value="1"/>
</dbReference>
<keyword evidence="11" id="KW-1185">Reference proteome</keyword>
<proteinExistence type="predicted"/>
<evidence type="ECO:0000256" key="2">
    <source>
        <dbReference type="ARBA" id="ARBA00022737"/>
    </source>
</evidence>
<feature type="compositionally biased region" description="Low complexity" evidence="7">
    <location>
        <begin position="456"/>
        <end position="483"/>
    </location>
</feature>
<feature type="compositionally biased region" description="Polar residues" evidence="7">
    <location>
        <begin position="1349"/>
        <end position="1359"/>
    </location>
</feature>
<dbReference type="CDD" id="cd00167">
    <property type="entry name" value="SANT"/>
    <property type="match status" value="2"/>
</dbReference>
<feature type="compositionally biased region" description="Basic and acidic residues" evidence="7">
    <location>
        <begin position="625"/>
        <end position="640"/>
    </location>
</feature>
<dbReference type="PROSITE" id="PS50090">
    <property type="entry name" value="MYB_LIKE"/>
    <property type="match status" value="2"/>
</dbReference>
<sequence>MDKDYEREASPTLSTSDTGGSSEEEDAPHEATSRRKRGGPSRRREGSASLGDPQSRTPYKAWSKEEDELLRSLVDRHGANKWTEIAASLPGRTGKSCRLRWVNQLRGDLLVGAFSPAEDQRIVELQATLGNRWSAIAKELPGRTDNMVKNRWNSYLKRRLEMGRAIAISLGLGLGLAPQDPNSAVAANAAAAGAAAAAAAAASTTQPGRPADAAAVLQQQQQQLMLQSAAVVAAAAASNPPAAVPRRRRSGDGWATATSEGRERQRRSLEQSQRVRGGGAAAAAAAATVSGGNSGGTISSGAAGAGSGGRSTRRSNSRGRGSGSSARAAGSSGSAGLVQPAVAAAGPIAVPGLLSSASMPHGGLPAAAATGTWSPGGALPSTSSTPAGVPLSAAGLALGPALPGMMLDRGSAIGLQQPGPSTNFTFGLGNGSNAAAVTAASAPVDSVMGCTVMRQSSSGAGPSSTGATAAAVQAAPSSQAAARPEPEPQRDAAMIDASAAASASGAESAAAAEAAAIAARDAQRLQTLQKFFMDMKQMSAEHAAVSAAAALKLFNQTIMGGDSAPPPGPRPPPPLPLSELPTTAHAAAMSDQPWRASAPGTRSPPTGTGAGAACSEAGAAAEAAGPERADSASKRLRLERCATAPAPVDEAQGGVGSLGRHHERDSAGRYRRTGSGSGELHSPTQHEQQTGRRDRERDRDRDRPSGRDRERRRERDADIGSRRRRRQAPRDGHVSSDGGESMDSLGSRRAAAARAGGGSARNSSDRRRDDGRPDSAAAAAAAAAAATAAGAIVTGSSPSRGTADGFHMSDLLLASPIRDQRTMEDMILPGSSPDEHTHAHARTRASNGGVGTHSAPGSAVAIRRSGSGEGRPSSDGLGAMAAALAHSSGSGGSGGGLAQPNSIFGSWGMLSSAATLQQAVPAAAGPASFGTGAAASAGPVAHPLHFPPQMASQTQSLHPMPPLQPMASLQQPLAAAQHTQPAMQTVPGSNPAPVGAAAAAAAASLAAAGSTAEMLMTLGLGVVAHLSGPQAAAQLGAAAVVQPGNAGGMAGAAPGGADLSSAAFGALQRIYVSQLMAQQPQPLQQQMLAAVATGMPHLAAAPVAGGLLGVPGVAMQAAGLPMMMAPAVAAGFAPGSVVPGTVDSMQWQAHAQQLHAAQAAVAWGPIAAAAVPAPAPTQLHAHTITAPAAQLHAASAASVSAATGVAQPHHAQHAGPVAAALSPAAATPTAGGSCHDAETLDCLSLGGMLLADHPLHGIPTPAELSPLTGSMSDLAAAGGPDGDFTSRHMPHHAHGHGGHGHGAQGQEPCASSNGAAGDAGGGCVAGGSNWHLDGIMDRSHLPWGNLDSFCSPTPGSTQAMPGGEDHGHHA</sequence>
<feature type="region of interest" description="Disordered" evidence="7">
    <location>
        <begin position="559"/>
        <end position="778"/>
    </location>
</feature>
<dbReference type="SMART" id="SM00717">
    <property type="entry name" value="SANT"/>
    <property type="match status" value="2"/>
</dbReference>
<reference evidence="10" key="1">
    <citation type="journal article" date="2020" name="bioRxiv">
        <title>Comparative genomics of Chlamydomonas.</title>
        <authorList>
            <person name="Craig R.J."/>
            <person name="Hasan A.R."/>
            <person name="Ness R.W."/>
            <person name="Keightley P.D."/>
        </authorList>
    </citation>
    <scope>NUCLEOTIDE SEQUENCE</scope>
    <source>
        <strain evidence="10">CCAP 11/173</strain>
    </source>
</reference>
<keyword evidence="6" id="KW-0539">Nucleus</keyword>
<dbReference type="GO" id="GO:0005634">
    <property type="term" value="C:nucleus"/>
    <property type="evidence" value="ECO:0007669"/>
    <property type="project" value="UniProtKB-SubCell"/>
</dbReference>
<dbReference type="InterPro" id="IPR017930">
    <property type="entry name" value="Myb_dom"/>
</dbReference>